<protein>
    <submittedName>
        <fullName evidence="1">Uncharacterized protein</fullName>
    </submittedName>
</protein>
<comment type="caution">
    <text evidence="1">The sequence shown here is derived from an EMBL/GenBank/DDBJ whole genome shotgun (WGS) entry which is preliminary data.</text>
</comment>
<accession>A0ABQ2H166</accession>
<dbReference type="EMBL" id="BMNW01000011">
    <property type="protein sequence ID" value="GGM25510.1"/>
    <property type="molecule type" value="Genomic_DNA"/>
</dbReference>
<name>A0ABQ2H166_9PSED</name>
<organism evidence="1 2">
    <name type="scientific">Pseudomonas asuensis</name>
    <dbReference type="NCBI Taxonomy" id="1825787"/>
    <lineage>
        <taxon>Bacteria</taxon>
        <taxon>Pseudomonadati</taxon>
        <taxon>Pseudomonadota</taxon>
        <taxon>Gammaproteobacteria</taxon>
        <taxon>Pseudomonadales</taxon>
        <taxon>Pseudomonadaceae</taxon>
        <taxon>Pseudomonas</taxon>
    </lineage>
</organism>
<gene>
    <name evidence="1" type="ORF">GCM10009425_40330</name>
</gene>
<dbReference type="Proteomes" id="UP000616499">
    <property type="component" value="Unassembled WGS sequence"/>
</dbReference>
<sequence length="60" mass="6996">MYRKGAEIFIVRVVKALVSKRGIPDYGIKMALGNYYILQSTINTCSRRVEVTAYFSRYWV</sequence>
<evidence type="ECO:0000313" key="2">
    <source>
        <dbReference type="Proteomes" id="UP000616499"/>
    </source>
</evidence>
<evidence type="ECO:0000313" key="1">
    <source>
        <dbReference type="EMBL" id="GGM25510.1"/>
    </source>
</evidence>
<proteinExistence type="predicted"/>
<keyword evidence="2" id="KW-1185">Reference proteome</keyword>
<reference evidence="2" key="1">
    <citation type="journal article" date="2019" name="Int. J. Syst. Evol. Microbiol.">
        <title>The Global Catalogue of Microorganisms (GCM) 10K type strain sequencing project: providing services to taxonomists for standard genome sequencing and annotation.</title>
        <authorList>
            <consortium name="The Broad Institute Genomics Platform"/>
            <consortium name="The Broad Institute Genome Sequencing Center for Infectious Disease"/>
            <person name="Wu L."/>
            <person name="Ma J."/>
        </authorList>
    </citation>
    <scope>NUCLEOTIDE SEQUENCE [LARGE SCALE GENOMIC DNA]</scope>
    <source>
        <strain evidence="2">JCM 13501</strain>
    </source>
</reference>